<dbReference type="Pfam" id="PF00668">
    <property type="entry name" value="Condensation"/>
    <property type="match status" value="2"/>
</dbReference>
<name>A0A255XXP1_9PROT</name>
<keyword evidence="2" id="KW-0596">Phosphopantetheine</keyword>
<dbReference type="GO" id="GO:0005737">
    <property type="term" value="C:cytoplasm"/>
    <property type="evidence" value="ECO:0007669"/>
    <property type="project" value="TreeGrafter"/>
</dbReference>
<dbReference type="PANTHER" id="PTHR45527">
    <property type="entry name" value="NONRIBOSOMAL PEPTIDE SYNTHETASE"/>
    <property type="match status" value="1"/>
</dbReference>
<sequence>MGAFLSLADKINSRNNSFDPDPLSTIAAHAETQPMAIALTDEGGDLSYAALIHEAQGVAQALAESGVTIGTVVAVSFPQRRHQIVSLLALWYLGAIYLPLDPANPPARVANILGQAKPALALTDPATSLAAGADGFSLPRLDLPKQRPTLFTPPAYDPERLAYIIFTSGSTGAPKGVMLRHRGLGAVIAAQASAFAPGPGDSILQFASFGFDASLFEILLALAHGARLVLPPPGPPPLAEALTDFLTVEGISLATLPPAALTGLCPPAYAKLRAVILAGEAPHPALINAWSAQCRVFNAYGPTEATIWSSLYPCPPDGGSTNENDAPVPIGWPIEGTEFHIFDANGTPVPEGESGELYLGGIGIAAGYIGAPDLTADRFRPHPQHAGEVLYRTGDRVRRRADGAYLFLGRIDYQIKLRGYRIEPGEIEAQMCRLPDIREALVTLHGGTQLTAYYTAPKPQPPQALKAALGTTLPAWMLPAAFVWLARFPLTINGKIDRAALPPPDPEAVIRHPYAPPQTPFEEAVVAVWSEILGLSGISRHDDFLSLGGNSLTAAQSVGRLRDRLNRLVNIGDIFAAPVVADLALRLQNAPIVSKREARLVDFAAPAPPPLSEQQKGVWLLEKLSPNLLAYNAQSVIRWRGKLDRAALRRALDQIIARHEIFRTAFPEDASGTPFQQVYPNAQAALTEVDLRQTADPIAALWAEVGDSVKRPFDLTRLPLVRWVLFTLAPDDYALLHIEHHLVHDGWSANLFLRELLALYGQDSSALPPLPAQYRNYVAWQTSAEAEARFAEDLTYWTHKLAGAPQVLELPQDFPRPQQMSFRGRQIRHEIPAALFARIEAFCRNQHVTPYTVLLAAFQLLLSRYTGMEDFVTGSAAANRPHQEAEGMLGMFVNSIVLRANLSGDLSFIDLVHRVHATVAEAYDHQSLPFERLVRALQPQRTTARNPIFQVGFSFHNSALPPLEQADFSLSLFEAYSNDSAKFDLEVVILPRGQAEARTLTLLWTYAADLFLPETIDRVRTAYADLLEACLDDPLKALAQLPVAARAERALSLSAWNETVAPPHDPRPLPVRFADQAARTPDAIALSLDGQSLTYRQLEAQSTALAHRLRKLGVGPEIVVALCLERSFDLIVGVLGILKAGGAYLPLDPASPVERLAFILDDAKPRALLTHAETRDVVTAAQATLREPVALVGLDTPELVTAATSETAETLPVILAETLAYIIYTSGSTGQPKGVLVEHRQATRLFDATAPWFGFSSTDVWSLFHSIAFDFSVWEVWGALLYGGRLEIVPKATAQVPEIFYECLCRAGVTVLNQTPSAFLALMAAQAASPTPHRLRTVIFGGEALDVTRLQPWYADARNQAVQLVNMYGITETTVHVTYRPLVPEDCQSPPINGSPIGNKIPDLRLYVLDQAGHPAPIGAPGELYIGGAGVARGYLNRSQLTAERFLPSPFVPGDRLYRSGDLARRNPDGSIDYLGRNDFQVKIRGFRIELGEIEARLKQYPGVHDALVIARPDPYGDAQLVAYCKSPAPLASADLRAALAESLPDYMIPAAFVTLAIFPLTANGKLDRHALPAPELTTSDTAYAPPATEIERQITAIWAEVLGRAPIGRHDDFFALGGHSLLAMRVAAKLRQAGLQLDVRRLFSHATPARLATLLETVHPVETVPPNLLTPDTARLTPEILPLVTLPQADLDRIVGQTLGGLSAIQDIYPLTPFQEGILYHHLLTPGSDPYLLWTVMRFDSRAALDAYCQGFQAAIARHDILRTGLYWEGISQPVQIVYRTADLPITDVALPPSDDPVAALIAAVNPPSLQFDLRRPPLVRLFCASEGGDRWLVLKTFHHAIDDNTSLKQLKAEIAALASGQSAVLPPPIPFRNFVFRAGRNADTPEARAFFKTLLADVTETAAPFGLHDHHGDGSRVQVDRRWLGGSATARLRAAAQAHRLTVASLVHCAFASALARCCGPTAPTVFGTVLFGRLGGEVGSDYSLGPFINTLPLRLETRTGTCADAAAEAHRRLSALLRVEHTAPVIAQQMSGIPSPAPLYAALLNYRHARRMADDTVLALPGLTDLGGEERSHYPLMLAVDDFGDDMRLTTHLRAPIAPGLFADMAVAALNALSSALLAEPERPIASLDCFPSNLWGALRREPLATESGDTLADRLTAVSRTMAARQAVVAPDGSLTYMALHAKADRLAQRLIGLGVGPDQRVALSFQRGGDMIVAILAVWKAGGAYVPLDPEYPAARLAHCLRDSAPVVVLSHRPAAAVVTAAIREAGVPLPILWLDDPEAEGQPSAPLPARPSAPENLAYVIYTSGSTGLPKGVMVPQRGVLALLDWAIQHFEIHPSDRCLAVTSTSFDISVLEIMAPLLVGATVIVAPPDYSAPGILPSLIQSQHVTVAQMVPTALRLLLEAPDVQACQSLRALLCGGEAMPPALIGLARTRLPRAQLFNLYGPTETTIWSFCYRCEAEEAPVPIGLPITGTRAYLLDPAGNPVPPGAVGEIAIGGLGVARGYLNRPDLTKERFRPDPLFPTERLYLTGDLGRIRPEGAWEFLGRQDLQVKLRGFRLELGEIEARLAAFPGVRGAAVRLLPDPSGEPRLVATLAAPEPVSVQAIQSFLAETLPPYMRPNLIQHLPALPLTPNGKIDRAALPMPDAELMIPRATYVPPETPIEQAIAAIWAEVLSVEAVGLTDSFFDLGGHSLLATRILTRLRDLLGVDLRLRDLFDHPTVGDLTAFLFASADFSGAV</sequence>
<dbReference type="CDD" id="cd19544">
    <property type="entry name" value="E-C_NRPS"/>
    <property type="match status" value="1"/>
</dbReference>
<dbReference type="Gene3D" id="3.30.300.30">
    <property type="match status" value="3"/>
</dbReference>
<dbReference type="InterPro" id="IPR010071">
    <property type="entry name" value="AA_adenyl_dom"/>
</dbReference>
<accession>A0A255XXP1</accession>
<dbReference type="Gene3D" id="3.40.50.12780">
    <property type="entry name" value="N-terminal domain of ligase-like"/>
    <property type="match status" value="1"/>
</dbReference>
<evidence type="ECO:0000259" key="4">
    <source>
        <dbReference type="PROSITE" id="PS50075"/>
    </source>
</evidence>
<dbReference type="InterPro" id="IPR042099">
    <property type="entry name" value="ANL_N_sf"/>
</dbReference>
<dbReference type="InterPro" id="IPR020845">
    <property type="entry name" value="AMP-binding_CS"/>
</dbReference>
<dbReference type="GO" id="GO:0031177">
    <property type="term" value="F:phosphopantetheine binding"/>
    <property type="evidence" value="ECO:0007669"/>
    <property type="project" value="InterPro"/>
</dbReference>
<dbReference type="EMBL" id="NOXS01000020">
    <property type="protein sequence ID" value="OYQ21748.1"/>
    <property type="molecule type" value="Genomic_DNA"/>
</dbReference>
<dbReference type="PROSITE" id="PS00012">
    <property type="entry name" value="PHOSPHOPANTETHEINE"/>
    <property type="match status" value="3"/>
</dbReference>
<dbReference type="SUPFAM" id="SSF56801">
    <property type="entry name" value="Acetyl-CoA synthetase-like"/>
    <property type="match status" value="3"/>
</dbReference>
<dbReference type="FunFam" id="3.40.50.12780:FF:000012">
    <property type="entry name" value="Non-ribosomal peptide synthetase"/>
    <property type="match status" value="2"/>
</dbReference>
<feature type="domain" description="Carrier" evidence="4">
    <location>
        <begin position="1586"/>
        <end position="1660"/>
    </location>
</feature>
<dbReference type="InterPro" id="IPR000873">
    <property type="entry name" value="AMP-dep_synth/lig_dom"/>
</dbReference>
<organism evidence="5 6">
    <name type="scientific">Elstera cyanobacteriorum</name>
    <dbReference type="NCBI Taxonomy" id="2022747"/>
    <lineage>
        <taxon>Bacteria</taxon>
        <taxon>Pseudomonadati</taxon>
        <taxon>Pseudomonadota</taxon>
        <taxon>Alphaproteobacteria</taxon>
        <taxon>Rhodospirillales</taxon>
        <taxon>Rhodospirillaceae</taxon>
        <taxon>Elstera</taxon>
    </lineage>
</organism>
<dbReference type="CDD" id="cd17643">
    <property type="entry name" value="A_NRPS_Cytc1-like"/>
    <property type="match status" value="1"/>
</dbReference>
<dbReference type="OrthoDB" id="9770470at2"/>
<dbReference type="Gene3D" id="3.30.559.10">
    <property type="entry name" value="Chloramphenicol acetyltransferase-like domain"/>
    <property type="match status" value="2"/>
</dbReference>
<feature type="domain" description="Carrier" evidence="4">
    <location>
        <begin position="2662"/>
        <end position="2737"/>
    </location>
</feature>
<dbReference type="RefSeq" id="WP_094406904.1">
    <property type="nucleotide sequence ID" value="NZ_BMJZ01000011.1"/>
</dbReference>
<dbReference type="Pfam" id="PF00550">
    <property type="entry name" value="PP-binding"/>
    <property type="match status" value="3"/>
</dbReference>
<dbReference type="SUPFAM" id="SSF47336">
    <property type="entry name" value="ACP-like"/>
    <property type="match status" value="3"/>
</dbReference>
<dbReference type="Gene3D" id="3.30.559.30">
    <property type="entry name" value="Nonribosomal peptide synthetase, condensation domain"/>
    <property type="match status" value="2"/>
</dbReference>
<dbReference type="InterPro" id="IPR045851">
    <property type="entry name" value="AMP-bd_C_sf"/>
</dbReference>
<evidence type="ECO:0000256" key="3">
    <source>
        <dbReference type="ARBA" id="ARBA00022553"/>
    </source>
</evidence>
<dbReference type="InterPro" id="IPR025110">
    <property type="entry name" value="AMP-bd_C"/>
</dbReference>
<dbReference type="NCBIfam" id="TIGR01733">
    <property type="entry name" value="AA-adenyl-dom"/>
    <property type="match status" value="3"/>
</dbReference>
<dbReference type="Pfam" id="PF13193">
    <property type="entry name" value="AMP-binding_C"/>
    <property type="match status" value="2"/>
</dbReference>
<dbReference type="GO" id="GO:0044550">
    <property type="term" value="P:secondary metabolite biosynthetic process"/>
    <property type="evidence" value="ECO:0007669"/>
    <property type="project" value="UniProtKB-ARBA"/>
</dbReference>
<dbReference type="FunFam" id="3.40.50.980:FF:000001">
    <property type="entry name" value="Non-ribosomal peptide synthetase"/>
    <property type="match status" value="2"/>
</dbReference>
<keyword evidence="6" id="KW-1185">Reference proteome</keyword>
<dbReference type="Gene3D" id="1.10.1200.10">
    <property type="entry name" value="ACP-like"/>
    <property type="match status" value="3"/>
</dbReference>
<dbReference type="GO" id="GO:0003824">
    <property type="term" value="F:catalytic activity"/>
    <property type="evidence" value="ECO:0007669"/>
    <property type="project" value="InterPro"/>
</dbReference>
<keyword evidence="3" id="KW-0597">Phosphoprotein</keyword>
<dbReference type="FunFam" id="2.30.38.10:FF:000001">
    <property type="entry name" value="Non-ribosomal peptide synthetase PvdI"/>
    <property type="match status" value="1"/>
</dbReference>
<dbReference type="NCBIfam" id="NF003417">
    <property type="entry name" value="PRK04813.1"/>
    <property type="match status" value="3"/>
</dbReference>
<dbReference type="FunFam" id="3.30.300.30:FF:000010">
    <property type="entry name" value="Enterobactin synthetase component F"/>
    <property type="match status" value="1"/>
</dbReference>
<dbReference type="PANTHER" id="PTHR45527:SF1">
    <property type="entry name" value="FATTY ACID SYNTHASE"/>
    <property type="match status" value="1"/>
</dbReference>
<dbReference type="InterPro" id="IPR001242">
    <property type="entry name" value="Condensation_dom"/>
</dbReference>
<feature type="domain" description="Carrier" evidence="4">
    <location>
        <begin position="516"/>
        <end position="591"/>
    </location>
</feature>
<dbReference type="Proteomes" id="UP000216361">
    <property type="component" value="Unassembled WGS sequence"/>
</dbReference>
<dbReference type="CDD" id="cd05930">
    <property type="entry name" value="A_NRPS"/>
    <property type="match status" value="2"/>
</dbReference>
<dbReference type="InterPro" id="IPR006162">
    <property type="entry name" value="Ppantetheine_attach_site"/>
</dbReference>
<dbReference type="InterPro" id="IPR009081">
    <property type="entry name" value="PP-bd_ACP"/>
</dbReference>
<comment type="caution">
    <text evidence="5">The sequence shown here is derived from an EMBL/GenBank/DDBJ whole genome shotgun (WGS) entry which is preliminary data.</text>
</comment>
<dbReference type="Pfam" id="PF00501">
    <property type="entry name" value="AMP-binding"/>
    <property type="match status" value="3"/>
</dbReference>
<reference evidence="5 6" key="1">
    <citation type="submission" date="2017-07" db="EMBL/GenBank/DDBJ databases">
        <title>Elstera cyanobacteriorum sp. nov., a novel bacterium isolated from cyanobacterial aggregates in a eutrophic lake.</title>
        <authorList>
            <person name="Cai H."/>
        </authorList>
    </citation>
    <scope>NUCLEOTIDE SEQUENCE [LARGE SCALE GENOMIC DNA]</scope>
    <source>
        <strain evidence="5 6">TH019</strain>
    </source>
</reference>
<dbReference type="PROSITE" id="PS00455">
    <property type="entry name" value="AMP_BINDING"/>
    <property type="match status" value="3"/>
</dbReference>
<dbReference type="FunFam" id="1.10.1200.10:FF:000016">
    <property type="entry name" value="Non-ribosomal peptide synthase"/>
    <property type="match status" value="2"/>
</dbReference>
<dbReference type="GO" id="GO:0043041">
    <property type="term" value="P:amino acid activation for nonribosomal peptide biosynthetic process"/>
    <property type="evidence" value="ECO:0007669"/>
    <property type="project" value="TreeGrafter"/>
</dbReference>
<proteinExistence type="predicted"/>
<evidence type="ECO:0000256" key="1">
    <source>
        <dbReference type="ARBA" id="ARBA00001957"/>
    </source>
</evidence>
<dbReference type="SMART" id="SM00823">
    <property type="entry name" value="PKS_PP"/>
    <property type="match status" value="3"/>
</dbReference>
<dbReference type="FunFam" id="3.40.50.980:FF:000002">
    <property type="entry name" value="Enterobactin synthetase component F"/>
    <property type="match status" value="1"/>
</dbReference>
<protein>
    <recommendedName>
        <fullName evidence="4">Carrier domain-containing protein</fullName>
    </recommendedName>
</protein>
<dbReference type="PROSITE" id="PS50075">
    <property type="entry name" value="CARRIER"/>
    <property type="match status" value="3"/>
</dbReference>
<dbReference type="InterPro" id="IPR020806">
    <property type="entry name" value="PKS_PP-bd"/>
</dbReference>
<dbReference type="Gene3D" id="3.40.50.980">
    <property type="match status" value="4"/>
</dbReference>
<evidence type="ECO:0000313" key="5">
    <source>
        <dbReference type="EMBL" id="OYQ21748.1"/>
    </source>
</evidence>
<dbReference type="Gene3D" id="2.30.38.10">
    <property type="entry name" value="Luciferase, Domain 3"/>
    <property type="match status" value="2"/>
</dbReference>
<evidence type="ECO:0000313" key="6">
    <source>
        <dbReference type="Proteomes" id="UP000216361"/>
    </source>
</evidence>
<comment type="cofactor">
    <cofactor evidence="1">
        <name>pantetheine 4'-phosphate</name>
        <dbReference type="ChEBI" id="CHEBI:47942"/>
    </cofactor>
</comment>
<dbReference type="GO" id="GO:0072330">
    <property type="term" value="P:monocarboxylic acid biosynthetic process"/>
    <property type="evidence" value="ECO:0007669"/>
    <property type="project" value="UniProtKB-ARBA"/>
</dbReference>
<gene>
    <name evidence="5" type="ORF">CHR90_01195</name>
</gene>
<evidence type="ECO:0000256" key="2">
    <source>
        <dbReference type="ARBA" id="ARBA00022450"/>
    </source>
</evidence>
<dbReference type="CDD" id="cd19531">
    <property type="entry name" value="LCL_NRPS-like"/>
    <property type="match status" value="1"/>
</dbReference>
<dbReference type="SUPFAM" id="SSF52777">
    <property type="entry name" value="CoA-dependent acyltransferases"/>
    <property type="match status" value="4"/>
</dbReference>
<dbReference type="InterPro" id="IPR023213">
    <property type="entry name" value="CAT-like_dom_sf"/>
</dbReference>
<dbReference type="InterPro" id="IPR036736">
    <property type="entry name" value="ACP-like_sf"/>
</dbReference>